<dbReference type="RefSeq" id="WP_058643672.1">
    <property type="nucleotide sequence ID" value="NZ_LDSL01000134.1"/>
</dbReference>
<reference evidence="1 2" key="1">
    <citation type="journal article" date="2016" name="Front. Microbiol.">
        <title>Genomic Resource of Rice Seed Associated Bacteria.</title>
        <authorList>
            <person name="Midha S."/>
            <person name="Bansal K."/>
            <person name="Sharma S."/>
            <person name="Kumar N."/>
            <person name="Patil P.P."/>
            <person name="Chaudhry V."/>
            <person name="Patil P.B."/>
        </authorList>
    </citation>
    <scope>NUCLEOTIDE SEQUENCE [LARGE SCALE GENOMIC DNA]</scope>
    <source>
        <strain evidence="1 2">NS331</strain>
    </source>
</reference>
<proteinExistence type="predicted"/>
<dbReference type="PATRIC" id="fig|433924.3.peg.984"/>
<comment type="caution">
    <text evidence="1">The sequence shown here is derived from an EMBL/GenBank/DDBJ whole genome shotgun (WGS) entry which is preliminary data.</text>
</comment>
<gene>
    <name evidence="1" type="ORF">NS331_19840</name>
</gene>
<accession>A0A147GP98</accession>
<organism evidence="1 2">
    <name type="scientific">Pseudacidovorax intermedius</name>
    <dbReference type="NCBI Taxonomy" id="433924"/>
    <lineage>
        <taxon>Bacteria</taxon>
        <taxon>Pseudomonadati</taxon>
        <taxon>Pseudomonadota</taxon>
        <taxon>Betaproteobacteria</taxon>
        <taxon>Burkholderiales</taxon>
        <taxon>Comamonadaceae</taxon>
        <taxon>Pseudacidovorax</taxon>
    </lineage>
</organism>
<dbReference type="SUPFAM" id="SSF52151">
    <property type="entry name" value="FabD/lysophospholipase-like"/>
    <property type="match status" value="1"/>
</dbReference>
<protein>
    <submittedName>
        <fullName evidence="1">Phospholipase</fullName>
    </submittedName>
</protein>
<dbReference type="InterPro" id="IPR016035">
    <property type="entry name" value="Acyl_Trfase/lysoPLipase"/>
</dbReference>
<dbReference type="Proteomes" id="UP000072741">
    <property type="component" value="Unassembled WGS sequence"/>
</dbReference>
<evidence type="ECO:0000313" key="2">
    <source>
        <dbReference type="Proteomes" id="UP000072741"/>
    </source>
</evidence>
<evidence type="ECO:0000313" key="1">
    <source>
        <dbReference type="EMBL" id="KTT15804.1"/>
    </source>
</evidence>
<keyword evidence="2" id="KW-1185">Reference proteome</keyword>
<dbReference type="AlphaFoldDB" id="A0A147GP98"/>
<dbReference type="EMBL" id="LDSL01000134">
    <property type="protein sequence ID" value="KTT15804.1"/>
    <property type="molecule type" value="Genomic_DNA"/>
</dbReference>
<sequence length="356" mass="39373">MKALRIHAGPAARAHLEKNGLAPDHVRVVPGAAGGPKGLILGPLDRFLFGEWLPQSRQPVDLVGASIGAWRLATACLNDPAAAFGRFERDYIAQRFDPPEGRKRMSAQQVSQRFGADLAGFFGQRVAEVLNHPRWRLHVVTAHGRHLLGREGGVRTVAGYLGAFVANGLHRRSLGGWLERCVFSAGGAELPFDPRDFRTRRVPLDAANFHPALQASCAIPFVLQAVHDIPGAPPGAYWDGGITDYHLHLRYRAEEGIVLYPHFQQAVVPGWLDKGLTWRHRATPALDRMVLIAPDPDWVRRLPRGKLPDRKDFTDPGLSPEARAAAWRRAVGEASRLAEEWAEWLRRPDMAAVLPL</sequence>
<dbReference type="OrthoDB" id="8586159at2"/>
<name>A0A147GP98_9BURK</name>